<name>A0A8S1HEX0_9PELO</name>
<dbReference type="InterPro" id="IPR045150">
    <property type="entry name" value="CYB561D1/2"/>
</dbReference>
<keyword evidence="15" id="KW-1185">Reference proteome</keyword>
<gene>
    <name evidence="14" type="ORF">CAUJ_LOCUS11205</name>
</gene>
<evidence type="ECO:0000256" key="12">
    <source>
        <dbReference type="SAM" id="Phobius"/>
    </source>
</evidence>
<keyword evidence="3" id="KW-0813">Transport</keyword>
<feature type="transmembrane region" description="Helical" evidence="12">
    <location>
        <begin position="135"/>
        <end position="155"/>
    </location>
</feature>
<dbReference type="EC" id="7.2.1.3" evidence="11"/>
<dbReference type="GO" id="GO:0020037">
    <property type="term" value="F:heme binding"/>
    <property type="evidence" value="ECO:0007669"/>
    <property type="project" value="TreeGrafter"/>
</dbReference>
<comment type="cofactor">
    <cofactor evidence="1">
        <name>heme b</name>
        <dbReference type="ChEBI" id="CHEBI:60344"/>
    </cofactor>
</comment>
<feature type="transmembrane region" description="Helical" evidence="12">
    <location>
        <begin position="167"/>
        <end position="189"/>
    </location>
</feature>
<evidence type="ECO:0000256" key="10">
    <source>
        <dbReference type="ARBA" id="ARBA00023136"/>
    </source>
</evidence>
<dbReference type="Proteomes" id="UP000835052">
    <property type="component" value="Unassembled WGS sequence"/>
</dbReference>
<dbReference type="Pfam" id="PF03188">
    <property type="entry name" value="Cytochrom_B561"/>
    <property type="match status" value="1"/>
</dbReference>
<feature type="transmembrane region" description="Helical" evidence="12">
    <location>
        <begin position="232"/>
        <end position="256"/>
    </location>
</feature>
<evidence type="ECO:0000256" key="8">
    <source>
        <dbReference type="ARBA" id="ARBA00022989"/>
    </source>
</evidence>
<keyword evidence="10 12" id="KW-0472">Membrane</keyword>
<organism evidence="14 15">
    <name type="scientific">Caenorhabditis auriculariae</name>
    <dbReference type="NCBI Taxonomy" id="2777116"/>
    <lineage>
        <taxon>Eukaryota</taxon>
        <taxon>Metazoa</taxon>
        <taxon>Ecdysozoa</taxon>
        <taxon>Nematoda</taxon>
        <taxon>Chromadorea</taxon>
        <taxon>Rhabditida</taxon>
        <taxon>Rhabditina</taxon>
        <taxon>Rhabditomorpha</taxon>
        <taxon>Rhabditoidea</taxon>
        <taxon>Rhabditidae</taxon>
        <taxon>Peloderinae</taxon>
        <taxon>Caenorhabditis</taxon>
    </lineage>
</organism>
<keyword evidence="6" id="KW-0479">Metal-binding</keyword>
<comment type="caution">
    <text evidence="14">The sequence shown here is derived from an EMBL/GenBank/DDBJ whole genome shotgun (WGS) entry which is preliminary data.</text>
</comment>
<dbReference type="PANTHER" id="PTHR15422">
    <property type="entry name" value="OS05G0565100 PROTEIN"/>
    <property type="match status" value="1"/>
</dbReference>
<evidence type="ECO:0000256" key="7">
    <source>
        <dbReference type="ARBA" id="ARBA00022982"/>
    </source>
</evidence>
<keyword evidence="8 12" id="KW-1133">Transmembrane helix</keyword>
<keyword evidence="5 12" id="KW-0812">Transmembrane</keyword>
<dbReference type="SMART" id="SM00665">
    <property type="entry name" value="B561"/>
    <property type="match status" value="1"/>
</dbReference>
<evidence type="ECO:0000256" key="6">
    <source>
        <dbReference type="ARBA" id="ARBA00022723"/>
    </source>
</evidence>
<dbReference type="OrthoDB" id="2419613at2759"/>
<dbReference type="AlphaFoldDB" id="A0A8S1HEX0"/>
<dbReference type="CDD" id="cd08760">
    <property type="entry name" value="Cyt_b561_FRRS1_like"/>
    <property type="match status" value="1"/>
</dbReference>
<dbReference type="InterPro" id="IPR006593">
    <property type="entry name" value="Cyt_b561/ferric_Rdtase_TM"/>
</dbReference>
<evidence type="ECO:0000313" key="15">
    <source>
        <dbReference type="Proteomes" id="UP000835052"/>
    </source>
</evidence>
<keyword evidence="4" id="KW-0349">Heme</keyword>
<dbReference type="PROSITE" id="PS50939">
    <property type="entry name" value="CYTOCHROME_B561"/>
    <property type="match status" value="1"/>
</dbReference>
<reference evidence="14" key="1">
    <citation type="submission" date="2020-10" db="EMBL/GenBank/DDBJ databases">
        <authorList>
            <person name="Kikuchi T."/>
        </authorList>
    </citation>
    <scope>NUCLEOTIDE SEQUENCE</scope>
    <source>
        <strain evidence="14">NKZ352</strain>
    </source>
</reference>
<feature type="transmembrane region" description="Helical" evidence="12">
    <location>
        <begin position="97"/>
        <end position="123"/>
    </location>
</feature>
<evidence type="ECO:0000256" key="2">
    <source>
        <dbReference type="ARBA" id="ARBA00004141"/>
    </source>
</evidence>
<feature type="transmembrane region" description="Helical" evidence="12">
    <location>
        <begin position="12"/>
        <end position="34"/>
    </location>
</feature>
<dbReference type="PANTHER" id="PTHR15422:SF24">
    <property type="entry name" value="DOMON RELATED DOMAIN-CONTAINING PROTEIN"/>
    <property type="match status" value="1"/>
</dbReference>
<sequence length="259" mass="29298">MDPPVTHTQKLLMAHGILMTFAFSVFMSTGILFARHFRHHWPSTPIMGIKIWFHLHRTINLIGIAASICGFAIIFVVNDWQWVGPSPSRTSVENRRWGSVHSMLGLLACVVAWAQPIIAVFRCHPGDRTRFIFNWIHRFLGFGALLMAAAATMIACKHFELFTNHDAAFGLYITFLVVYGVVLIAMEMLSVRRWWKNRKRVSEIEMSHLGASGRTEPIEYVDDDDNSRTNTLLLLLMAFHLIVAIGVAVAISVIIAKKK</sequence>
<accession>A0A8S1HEX0</accession>
<evidence type="ECO:0000256" key="11">
    <source>
        <dbReference type="ARBA" id="ARBA00024225"/>
    </source>
</evidence>
<keyword evidence="7" id="KW-0249">Electron transport</keyword>
<keyword evidence="9" id="KW-0408">Iron</keyword>
<dbReference type="EMBL" id="CAJGYM010000053">
    <property type="protein sequence ID" value="CAD6195286.1"/>
    <property type="molecule type" value="Genomic_DNA"/>
</dbReference>
<dbReference type="GO" id="GO:0140575">
    <property type="term" value="F:transmembrane monodehydroascorbate reductase activity"/>
    <property type="evidence" value="ECO:0007669"/>
    <property type="project" value="InterPro"/>
</dbReference>
<dbReference type="GO" id="GO:0016020">
    <property type="term" value="C:membrane"/>
    <property type="evidence" value="ECO:0007669"/>
    <property type="project" value="UniProtKB-SubCell"/>
</dbReference>
<proteinExistence type="predicted"/>
<feature type="transmembrane region" description="Helical" evidence="12">
    <location>
        <begin position="55"/>
        <end position="77"/>
    </location>
</feature>
<evidence type="ECO:0000259" key="13">
    <source>
        <dbReference type="PROSITE" id="PS50939"/>
    </source>
</evidence>
<dbReference type="GO" id="GO:0140571">
    <property type="term" value="F:transmembrane ascorbate ferrireductase activity"/>
    <property type="evidence" value="ECO:0007669"/>
    <property type="project" value="UniProtKB-EC"/>
</dbReference>
<evidence type="ECO:0000313" key="14">
    <source>
        <dbReference type="EMBL" id="CAD6195286.1"/>
    </source>
</evidence>
<protein>
    <recommendedName>
        <fullName evidence="11">ascorbate ferrireductase (transmembrane)</fullName>
        <ecNumber evidence="11">7.2.1.3</ecNumber>
    </recommendedName>
</protein>
<feature type="domain" description="Cytochrome b561" evidence="13">
    <location>
        <begin position="1"/>
        <end position="195"/>
    </location>
</feature>
<dbReference type="GO" id="GO:0046872">
    <property type="term" value="F:metal ion binding"/>
    <property type="evidence" value="ECO:0007669"/>
    <property type="project" value="UniProtKB-KW"/>
</dbReference>
<evidence type="ECO:0000256" key="3">
    <source>
        <dbReference type="ARBA" id="ARBA00022448"/>
    </source>
</evidence>
<dbReference type="Gene3D" id="1.20.120.1770">
    <property type="match status" value="1"/>
</dbReference>
<evidence type="ECO:0000256" key="1">
    <source>
        <dbReference type="ARBA" id="ARBA00001970"/>
    </source>
</evidence>
<evidence type="ECO:0000256" key="4">
    <source>
        <dbReference type="ARBA" id="ARBA00022617"/>
    </source>
</evidence>
<evidence type="ECO:0000256" key="9">
    <source>
        <dbReference type="ARBA" id="ARBA00023004"/>
    </source>
</evidence>
<evidence type="ECO:0000256" key="5">
    <source>
        <dbReference type="ARBA" id="ARBA00022692"/>
    </source>
</evidence>
<comment type="subcellular location">
    <subcellularLocation>
        <location evidence="2">Membrane</location>
        <topology evidence="2">Multi-pass membrane protein</topology>
    </subcellularLocation>
</comment>